<accession>A0A8S5NGU8</accession>
<feature type="domain" description="Mannosyl-glycoprotein endo-beta-N-acetylglucosamidase-like" evidence="2">
    <location>
        <begin position="2"/>
        <end position="151"/>
    </location>
</feature>
<organism evidence="4">
    <name type="scientific">Podoviridae sp. ctKzN3</name>
    <dbReference type="NCBI Taxonomy" id="2826553"/>
    <lineage>
        <taxon>Viruses</taxon>
        <taxon>Duplodnaviria</taxon>
        <taxon>Heunggongvirae</taxon>
        <taxon>Uroviricota</taxon>
        <taxon>Caudoviricetes</taxon>
    </lineage>
</organism>
<protein>
    <submittedName>
        <fullName evidence="4">Muramidase (Flagellum-specific)</fullName>
    </submittedName>
</protein>
<dbReference type="Gene3D" id="2.10.70.40">
    <property type="entry name" value="peptidoglycan hydrolase"/>
    <property type="match status" value="1"/>
</dbReference>
<dbReference type="SMART" id="SM01095">
    <property type="entry name" value="Cpl-7"/>
    <property type="match status" value="1"/>
</dbReference>
<dbReference type="PANTHER" id="PTHR33308:SF9">
    <property type="entry name" value="PEPTIDOGLYCAN HYDROLASE FLGJ"/>
    <property type="match status" value="1"/>
</dbReference>
<dbReference type="SMART" id="SM00047">
    <property type="entry name" value="LYZ2"/>
    <property type="match status" value="1"/>
</dbReference>
<dbReference type="Pfam" id="PF08230">
    <property type="entry name" value="CW_7"/>
    <property type="match status" value="1"/>
</dbReference>
<proteinExistence type="predicted"/>
<sequence>MTNSEFIEQIATYVKKYAYVYGIEVHSPIIAQAILESGWGKSSLASKYHNYFGLKCGSAWKGKSVNMATQEEYTVGVMTDIRDNFRVFDSMEDGVKGYFDFINYSRYANLKGVKDTEEYCRRIKADGYATSSKYVDSLLRVIRDNNLTRFDNNEPIKEEPKKEDGDNMRKEELTGDILSGKEIIDILAKRVIKGDYGNGRERQNKLGDLYSIVQKRVNELC</sequence>
<reference evidence="4" key="1">
    <citation type="journal article" date="2021" name="Proc. Natl. Acad. Sci. U.S.A.">
        <title>A Catalog of Tens of Thousands of Viruses from Human Metagenomes Reveals Hidden Associations with Chronic Diseases.</title>
        <authorList>
            <person name="Tisza M.J."/>
            <person name="Buck C.B."/>
        </authorList>
    </citation>
    <scope>NUCLEOTIDE SEQUENCE</scope>
    <source>
        <strain evidence="4">CtKzN3</strain>
    </source>
</reference>
<evidence type="ECO:0000259" key="2">
    <source>
        <dbReference type="SMART" id="SM00047"/>
    </source>
</evidence>
<feature type="domain" description="Cpl-7 lysozyme C-terminal" evidence="3">
    <location>
        <begin position="184"/>
        <end position="220"/>
    </location>
</feature>
<dbReference type="Gene3D" id="1.10.530.10">
    <property type="match status" value="1"/>
</dbReference>
<dbReference type="InterPro" id="IPR013168">
    <property type="entry name" value="Cpl_7_lyso_C"/>
</dbReference>
<dbReference type="Pfam" id="PF01832">
    <property type="entry name" value="Glucosaminidase"/>
    <property type="match status" value="1"/>
</dbReference>
<evidence type="ECO:0000256" key="1">
    <source>
        <dbReference type="ARBA" id="ARBA00022801"/>
    </source>
</evidence>
<evidence type="ECO:0000313" key="4">
    <source>
        <dbReference type="EMBL" id="DAD93583.1"/>
    </source>
</evidence>
<name>A0A8S5NGU8_9CAUD</name>
<dbReference type="InterPro" id="IPR051056">
    <property type="entry name" value="Glycosyl_Hydrolase_73"/>
</dbReference>
<dbReference type="PANTHER" id="PTHR33308">
    <property type="entry name" value="PEPTIDOGLYCAN HYDROLASE FLGJ"/>
    <property type="match status" value="1"/>
</dbReference>
<dbReference type="InterPro" id="IPR002901">
    <property type="entry name" value="MGlyc_endo_b_GlcNAc-like_dom"/>
</dbReference>
<dbReference type="GO" id="GO:0004040">
    <property type="term" value="F:amidase activity"/>
    <property type="evidence" value="ECO:0007669"/>
    <property type="project" value="InterPro"/>
</dbReference>
<evidence type="ECO:0000259" key="3">
    <source>
        <dbReference type="SMART" id="SM01095"/>
    </source>
</evidence>
<keyword evidence="1" id="KW-0378">Hydrolase</keyword>
<dbReference type="EMBL" id="BK015163">
    <property type="protein sequence ID" value="DAD93583.1"/>
    <property type="molecule type" value="Genomic_DNA"/>
</dbReference>